<dbReference type="GO" id="GO:0004791">
    <property type="term" value="F:thioredoxin-disulfide reductase (NADPH) activity"/>
    <property type="evidence" value="ECO:0007669"/>
    <property type="project" value="InterPro"/>
</dbReference>
<dbReference type="InterPro" id="IPR012336">
    <property type="entry name" value="Thioredoxin-like_fold"/>
</dbReference>
<proteinExistence type="predicted"/>
<evidence type="ECO:0000313" key="2">
    <source>
        <dbReference type="EMBL" id="CAD8918704.1"/>
    </source>
</evidence>
<dbReference type="GO" id="GO:0030178">
    <property type="term" value="P:negative regulation of Wnt signaling pathway"/>
    <property type="evidence" value="ECO:0007669"/>
    <property type="project" value="TreeGrafter"/>
</dbReference>
<dbReference type="InterPro" id="IPR013766">
    <property type="entry name" value="Thioredoxin_domain"/>
</dbReference>
<dbReference type="GO" id="GO:0005634">
    <property type="term" value="C:nucleus"/>
    <property type="evidence" value="ECO:0007669"/>
    <property type="project" value="TreeGrafter"/>
</dbReference>
<dbReference type="PROSITE" id="PS51352">
    <property type="entry name" value="THIOREDOXIN_2"/>
    <property type="match status" value="2"/>
</dbReference>
<dbReference type="Pfam" id="PF13905">
    <property type="entry name" value="Thioredoxin_8"/>
    <property type="match status" value="2"/>
</dbReference>
<dbReference type="SUPFAM" id="SSF52833">
    <property type="entry name" value="Thioredoxin-like"/>
    <property type="match status" value="2"/>
</dbReference>
<feature type="domain" description="Thioredoxin" evidence="1">
    <location>
        <begin position="1"/>
        <end position="132"/>
    </location>
</feature>
<organism evidence="2">
    <name type="scientific">Bicosoecida sp. CB-2014</name>
    <dbReference type="NCBI Taxonomy" id="1486930"/>
    <lineage>
        <taxon>Eukaryota</taxon>
        <taxon>Sar</taxon>
        <taxon>Stramenopiles</taxon>
        <taxon>Bigyra</taxon>
        <taxon>Opalozoa</taxon>
        <taxon>Bicosoecida</taxon>
    </lineage>
</organism>
<dbReference type="InterPro" id="IPR036249">
    <property type="entry name" value="Thioredoxin-like_sf"/>
</dbReference>
<dbReference type="PANTHER" id="PTHR46472:SF1">
    <property type="entry name" value="NUCLEOREDOXIN"/>
    <property type="match status" value="1"/>
</dbReference>
<feature type="domain" description="Thioredoxin" evidence="1">
    <location>
        <begin position="141"/>
        <end position="277"/>
    </location>
</feature>
<evidence type="ECO:0000259" key="1">
    <source>
        <dbReference type="PROSITE" id="PS51352"/>
    </source>
</evidence>
<dbReference type="Gene3D" id="3.40.30.10">
    <property type="entry name" value="Glutaredoxin"/>
    <property type="match status" value="3"/>
</dbReference>
<protein>
    <recommendedName>
        <fullName evidence="1">Thioredoxin domain-containing protein</fullName>
    </recommendedName>
</protein>
<name>A0A7S1CIC7_9STRA</name>
<accession>A0A7S1CIC7</accession>
<dbReference type="CDD" id="cd03009">
    <property type="entry name" value="TryX_like_TryX_NRX"/>
    <property type="match status" value="1"/>
</dbReference>
<sequence>MAASLFGSELLGKGDAKVDTATLAGKYVGIYFSAHWCPPCKMFTPQLIKFYNNHAAAKNFEIVFASSDRSQGEFDSYRGEMPWLSIPLGSKVKDNLSAKYKVRGIPTLVWVGPDGETITTDGRGAVMGDAEAAGFPWKPKTTAELLTDDLEITTAEGTTTLGKIKAGVDYIGLYFSAHWCGPCRGFTPTLSKFYRDHHEGKKFEILFVSSDEDDASFATYFGEMPWKAVPFARRDLKESLSKTFDVEGIPTLVFVEAGGDMKTVSKDARGRVQSQPEDFPWPAKALEPLAIHLGAINDEKVCIVFTDKMTDGDNEEAVKAAVTPVAETYFAARNGGGKEVEGDVLFAIADDADEETAERVRMFLGLADDDEDDEAVRIVVTDIPSGVKYVYKKAGIPTEADVRAFIGGIFSGSESPSGIRDKP</sequence>
<dbReference type="EMBL" id="HBFS01017773">
    <property type="protein sequence ID" value="CAD8918704.1"/>
    <property type="molecule type" value="Transcribed_RNA"/>
</dbReference>
<dbReference type="PANTHER" id="PTHR46472">
    <property type="entry name" value="NUCLEOREDOXIN"/>
    <property type="match status" value="1"/>
</dbReference>
<dbReference type="AlphaFoldDB" id="A0A7S1CIC7"/>
<gene>
    <name evidence="2" type="ORF">BSP0115_LOCUS11966</name>
</gene>
<dbReference type="GO" id="GO:0031397">
    <property type="term" value="P:negative regulation of protein ubiquitination"/>
    <property type="evidence" value="ECO:0007669"/>
    <property type="project" value="TreeGrafter"/>
</dbReference>
<dbReference type="InterPro" id="IPR045870">
    <property type="entry name" value="TryX_NRX_thioredoxin_dom"/>
</dbReference>
<reference evidence="2" key="1">
    <citation type="submission" date="2021-01" db="EMBL/GenBank/DDBJ databases">
        <authorList>
            <person name="Corre E."/>
            <person name="Pelletier E."/>
            <person name="Niang G."/>
            <person name="Scheremetjew M."/>
            <person name="Finn R."/>
            <person name="Kale V."/>
            <person name="Holt S."/>
            <person name="Cochrane G."/>
            <person name="Meng A."/>
            <person name="Brown T."/>
            <person name="Cohen L."/>
        </authorList>
    </citation>
    <scope>NUCLEOTIDE SEQUENCE</scope>
    <source>
        <strain evidence="2">Ms1</strain>
    </source>
</reference>